<dbReference type="EMBL" id="BLVO01000013">
    <property type="protein sequence ID" value="GFM33932.1"/>
    <property type="molecule type" value="Genomic_DNA"/>
</dbReference>
<name>A0A7J0BL40_9BACT</name>
<dbReference type="InterPro" id="IPR011042">
    <property type="entry name" value="6-blade_b-propeller_TolB-like"/>
</dbReference>
<dbReference type="Gene3D" id="2.120.10.30">
    <property type="entry name" value="TolB, C-terminal domain"/>
    <property type="match status" value="1"/>
</dbReference>
<keyword evidence="2" id="KW-1185">Reference proteome</keyword>
<comment type="caution">
    <text evidence="1">The sequence shown here is derived from an EMBL/GenBank/DDBJ whole genome shotgun (WGS) entry which is preliminary data.</text>
</comment>
<dbReference type="RefSeq" id="WP_174405574.1">
    <property type="nucleotide sequence ID" value="NZ_BLVO01000013.1"/>
</dbReference>
<dbReference type="Proteomes" id="UP000503840">
    <property type="component" value="Unassembled WGS sequence"/>
</dbReference>
<sequence>MHFSESWDWENGERVVAESLAPMEEHKWQEEIHVSPDGETAAAIVCIDSGEFGLRFNDTVHDNTFEKAWKPGFSPDGRFCVFVQQDEEWTLAENGEPWEERYGFIWDPQFSAEGGVIAAAVQQDMEYGMSVNGAVWENRYENANGFVLSANGKRSAAVVQVKSLGQADLETFREGAYTVAVDGETWDSTFMNAWNPVFSPYAHRVAAQVRLTLYDYTIAVEGTPWPIHFQCVWDPCFHPNSSSVAAPVRQGGKWGIAEDGNILWKPRYYNCWHLQYSSDGSKLYAIVAPDYGQFTVAVNEKPWSITAPVVTDLVISADGTRAAALGNHDNKAWHVMLDGKAWRGRYDMAWKPVFSHDGKSLAARVRTGSKYAVMVNDKQVDGEFDKAWDPTFSPDGSKVLIRGMRNNTLLRIVADVPR</sequence>
<proteinExistence type="predicted"/>
<accession>A0A7J0BL40</accession>
<evidence type="ECO:0000313" key="1">
    <source>
        <dbReference type="EMBL" id="GFM33932.1"/>
    </source>
</evidence>
<dbReference type="SUPFAM" id="SSF82171">
    <property type="entry name" value="DPP6 N-terminal domain-like"/>
    <property type="match status" value="1"/>
</dbReference>
<dbReference type="NCBIfam" id="NF045725">
    <property type="entry name" value="TmcD_fam"/>
    <property type="match status" value="1"/>
</dbReference>
<reference evidence="1 2" key="1">
    <citation type="submission" date="2020-05" db="EMBL/GenBank/DDBJ databases">
        <title>Draft genome sequence of Desulfovibrio sp. strain HN2T.</title>
        <authorList>
            <person name="Ueno A."/>
            <person name="Tamazawa S."/>
            <person name="Tamamura S."/>
            <person name="Murakami T."/>
            <person name="Kiyama T."/>
            <person name="Inomata H."/>
            <person name="Amano Y."/>
            <person name="Miyakawa K."/>
            <person name="Tamaki H."/>
            <person name="Naganuma T."/>
            <person name="Kaneko K."/>
        </authorList>
    </citation>
    <scope>NUCLEOTIDE SEQUENCE [LARGE SCALE GENOMIC DNA]</scope>
    <source>
        <strain evidence="1 2">HN2</strain>
    </source>
</reference>
<evidence type="ECO:0008006" key="3">
    <source>
        <dbReference type="Google" id="ProtNLM"/>
    </source>
</evidence>
<protein>
    <recommendedName>
        <fullName evidence="3">WD40 repeat domain-containing protein</fullName>
    </recommendedName>
</protein>
<gene>
    <name evidence="1" type="ORF">DSM101010T_22970</name>
</gene>
<evidence type="ECO:0000313" key="2">
    <source>
        <dbReference type="Proteomes" id="UP000503840"/>
    </source>
</evidence>
<dbReference type="AlphaFoldDB" id="A0A7J0BL40"/>
<organism evidence="1 2">
    <name type="scientific">Desulfovibrio subterraneus</name>
    <dbReference type="NCBI Taxonomy" id="2718620"/>
    <lineage>
        <taxon>Bacteria</taxon>
        <taxon>Pseudomonadati</taxon>
        <taxon>Thermodesulfobacteriota</taxon>
        <taxon>Desulfovibrionia</taxon>
        <taxon>Desulfovibrionales</taxon>
        <taxon>Desulfovibrionaceae</taxon>
        <taxon>Desulfovibrio</taxon>
    </lineage>
</organism>